<evidence type="ECO:0000313" key="3">
    <source>
        <dbReference type="Proteomes" id="UP000708208"/>
    </source>
</evidence>
<feature type="non-terminal residue" evidence="2">
    <location>
        <position position="1"/>
    </location>
</feature>
<dbReference type="GO" id="GO:0004553">
    <property type="term" value="F:hydrolase activity, hydrolyzing O-glycosyl compounds"/>
    <property type="evidence" value="ECO:0007669"/>
    <property type="project" value="InterPro"/>
</dbReference>
<keyword evidence="3" id="KW-1185">Reference proteome</keyword>
<sequence>MDARLGRQVPISKFEIDNFKRELDCTHGNIIDLHQLLEVQGKYSDNNTNKGITPSESAPARSVTNYQGRVLVSEGSQQRSIPGTPETPRSEQSSLCSCAVCCMYPSPLARVSPVMWALSPASNTSISTDSGRGNPLNDLVEFEGWGTSLAWWPDVLGKMPEDVIDHITKAFFSPDGLNLNIVRYTIGGTTSGNYTCGQFRAGGATESFRDGPNQPYNWTRDAGQRRILAIAKDLGADTFEAFSNSPPQWMTITGCSKGNSGGDRLHSNFDISQAASFVQYATDVLEHFKTDWGITFQTYAPFNEPYGILGDGFWTGEEKEQEGCNIDHATMTEVIKLLYLQFRERNITTLLSVADETQVDTAVISQEYFHNAGISPLINKVNGHGYWDSNEVRRDVLHRNSVRDGHRLWMDEVGWGESPLHDMSQGLNLATRILMDIKVMVSSAWVYWQVMEDVGAWGLLAVPYNNASVANIKYNNGYSAFLQFTRYIRKGFSIINTNDGNTLAAYDARSGTLVLVVVNPSKENEQRVFNLDLFFGSLSEITATRTSPREQHQNVSQEVALVNTTLTYLSPAESITTLVLKNVTIGSTQSNLVQDGDFETQPTKWLLGG</sequence>
<organism evidence="2 3">
    <name type="scientific">Allacma fusca</name>
    <dbReference type="NCBI Taxonomy" id="39272"/>
    <lineage>
        <taxon>Eukaryota</taxon>
        <taxon>Metazoa</taxon>
        <taxon>Ecdysozoa</taxon>
        <taxon>Arthropoda</taxon>
        <taxon>Hexapoda</taxon>
        <taxon>Collembola</taxon>
        <taxon>Symphypleona</taxon>
        <taxon>Sminthuridae</taxon>
        <taxon>Allacma</taxon>
    </lineage>
</organism>
<dbReference type="OrthoDB" id="2012278at2759"/>
<dbReference type="PANTHER" id="PTHR42767">
    <property type="entry name" value="ENDO-BETA-1,6-GALACTANASE"/>
    <property type="match status" value="1"/>
</dbReference>
<dbReference type="InterPro" id="IPR039743">
    <property type="entry name" value="6GAL/EXGAL"/>
</dbReference>
<dbReference type="PANTHER" id="PTHR42767:SF1">
    <property type="entry name" value="ENDO-BETA-1,6-GALACTANASE-LIKE DOMAIN-CONTAINING PROTEIN"/>
    <property type="match status" value="1"/>
</dbReference>
<dbReference type="AlphaFoldDB" id="A0A8J2NR64"/>
<evidence type="ECO:0000259" key="1">
    <source>
        <dbReference type="Pfam" id="PF14587"/>
    </source>
</evidence>
<proteinExistence type="predicted"/>
<feature type="domain" description="Endo-beta-1,6-galactanase-like" evidence="1">
    <location>
        <begin position="171"/>
        <end position="366"/>
    </location>
</feature>
<accession>A0A8J2NR64</accession>
<name>A0A8J2NR64_9HEXA</name>
<dbReference type="EMBL" id="CAJVCH010091716">
    <property type="protein sequence ID" value="CAG7722702.1"/>
    <property type="molecule type" value="Genomic_DNA"/>
</dbReference>
<dbReference type="InterPro" id="IPR039514">
    <property type="entry name" value="6GAL-like"/>
</dbReference>
<dbReference type="Pfam" id="PF14587">
    <property type="entry name" value="Glyco_hydr_30_2"/>
    <property type="match status" value="1"/>
</dbReference>
<dbReference type="Proteomes" id="UP000708208">
    <property type="component" value="Unassembled WGS sequence"/>
</dbReference>
<comment type="caution">
    <text evidence="2">The sequence shown here is derived from an EMBL/GenBank/DDBJ whole genome shotgun (WGS) entry which is preliminary data.</text>
</comment>
<reference evidence="2" key="1">
    <citation type="submission" date="2021-06" db="EMBL/GenBank/DDBJ databases">
        <authorList>
            <person name="Hodson N. C."/>
            <person name="Mongue J. A."/>
            <person name="Jaron S. K."/>
        </authorList>
    </citation>
    <scope>NUCLEOTIDE SEQUENCE</scope>
</reference>
<evidence type="ECO:0000313" key="2">
    <source>
        <dbReference type="EMBL" id="CAG7722702.1"/>
    </source>
</evidence>
<protein>
    <recommendedName>
        <fullName evidence="1">Endo-beta-1,6-galactanase-like domain-containing protein</fullName>
    </recommendedName>
</protein>
<gene>
    <name evidence="2" type="ORF">AFUS01_LOCUS11822</name>
</gene>